<feature type="non-terminal residue" evidence="3">
    <location>
        <position position="1"/>
    </location>
</feature>
<evidence type="ECO:0000256" key="1">
    <source>
        <dbReference type="SAM" id="MobiDB-lite"/>
    </source>
</evidence>
<dbReference type="EMBL" id="CP133617">
    <property type="protein sequence ID" value="WMV32234.1"/>
    <property type="molecule type" value="Genomic_DNA"/>
</dbReference>
<keyword evidence="2" id="KW-1133">Transmembrane helix</keyword>
<protein>
    <submittedName>
        <fullName evidence="3">Uncharacterized protein</fullName>
    </submittedName>
</protein>
<evidence type="ECO:0000313" key="3">
    <source>
        <dbReference type="EMBL" id="WMV32234.1"/>
    </source>
</evidence>
<evidence type="ECO:0000256" key="2">
    <source>
        <dbReference type="SAM" id="Phobius"/>
    </source>
</evidence>
<dbReference type="AlphaFoldDB" id="A0AAF0QXG7"/>
<evidence type="ECO:0000313" key="4">
    <source>
        <dbReference type="Proteomes" id="UP001234989"/>
    </source>
</evidence>
<sequence>VSGVRQSGKAKLTSGEASQHTCSQCSTKLLVFDICFLICSSLKILLAMRMEKRITTLREPPNLFGWDLRNVANRCEFKFMENIIKQVLQEANQTPLDVA</sequence>
<name>A0AAF0QXG7_SOLVR</name>
<feature type="region of interest" description="Disordered" evidence="1">
    <location>
        <begin position="1"/>
        <end position="21"/>
    </location>
</feature>
<dbReference type="Proteomes" id="UP001234989">
    <property type="component" value="Chromosome 6"/>
</dbReference>
<reference evidence="3" key="1">
    <citation type="submission" date="2023-08" db="EMBL/GenBank/DDBJ databases">
        <title>A de novo genome assembly of Solanum verrucosum Schlechtendal, a Mexican diploid species geographically isolated from the other diploid A-genome species in potato relatives.</title>
        <authorList>
            <person name="Hosaka K."/>
        </authorList>
    </citation>
    <scope>NUCLEOTIDE SEQUENCE</scope>
    <source>
        <tissue evidence="3">Young leaves</tissue>
    </source>
</reference>
<keyword evidence="2" id="KW-0472">Membrane</keyword>
<accession>A0AAF0QXG7</accession>
<proteinExistence type="predicted"/>
<keyword evidence="2" id="KW-0812">Transmembrane</keyword>
<gene>
    <name evidence="3" type="ORF">MTR67_025619</name>
</gene>
<feature type="transmembrane region" description="Helical" evidence="2">
    <location>
        <begin position="29"/>
        <end position="48"/>
    </location>
</feature>
<keyword evidence="4" id="KW-1185">Reference proteome</keyword>
<organism evidence="3 4">
    <name type="scientific">Solanum verrucosum</name>
    <dbReference type="NCBI Taxonomy" id="315347"/>
    <lineage>
        <taxon>Eukaryota</taxon>
        <taxon>Viridiplantae</taxon>
        <taxon>Streptophyta</taxon>
        <taxon>Embryophyta</taxon>
        <taxon>Tracheophyta</taxon>
        <taxon>Spermatophyta</taxon>
        <taxon>Magnoliopsida</taxon>
        <taxon>eudicotyledons</taxon>
        <taxon>Gunneridae</taxon>
        <taxon>Pentapetalae</taxon>
        <taxon>asterids</taxon>
        <taxon>lamiids</taxon>
        <taxon>Solanales</taxon>
        <taxon>Solanaceae</taxon>
        <taxon>Solanoideae</taxon>
        <taxon>Solaneae</taxon>
        <taxon>Solanum</taxon>
    </lineage>
</organism>